<dbReference type="InterPro" id="IPR021833">
    <property type="entry name" value="DUF3425"/>
</dbReference>
<dbReference type="Pfam" id="PF11905">
    <property type="entry name" value="DUF3425"/>
    <property type="match status" value="1"/>
</dbReference>
<dbReference type="PANTHER" id="PTHR37012:SF7">
    <property type="entry name" value="B-ZIP TRANSCRIPTION FACTOR (EUROFUNG)-RELATED"/>
    <property type="match status" value="1"/>
</dbReference>
<gene>
    <name evidence="2" type="ORF">FDENT_1081</name>
</gene>
<reference evidence="2 3" key="1">
    <citation type="submission" date="2020-05" db="EMBL/GenBank/DDBJ databases">
        <title>Identification and distribution of gene clusters putatively required for synthesis of sphingolipid metabolism inhibitors in phylogenetically diverse species of the filamentous fungus Fusarium.</title>
        <authorList>
            <person name="Kim H.-S."/>
            <person name="Busman M."/>
            <person name="Brown D.W."/>
            <person name="Divon H."/>
            <person name="Uhlig S."/>
            <person name="Proctor R.H."/>
        </authorList>
    </citation>
    <scope>NUCLEOTIDE SEQUENCE [LARGE SCALE GENOMIC DNA]</scope>
    <source>
        <strain evidence="2 3">NRRL 25311</strain>
    </source>
</reference>
<evidence type="ECO:0000313" key="3">
    <source>
        <dbReference type="Proteomes" id="UP000562682"/>
    </source>
</evidence>
<name>A0A8H6CW97_9HYPO</name>
<dbReference type="Proteomes" id="UP000562682">
    <property type="component" value="Unassembled WGS sequence"/>
</dbReference>
<evidence type="ECO:0000313" key="2">
    <source>
        <dbReference type="EMBL" id="KAF5694469.1"/>
    </source>
</evidence>
<keyword evidence="3" id="KW-1185">Reference proteome</keyword>
<feature type="region of interest" description="Disordered" evidence="1">
    <location>
        <begin position="1"/>
        <end position="30"/>
    </location>
</feature>
<sequence>MANGTLINDRKSRKRELDRKSQRLARQRTRSRMAHLETLVANFQETDSDVRFSSLNEQLSKVIGERDRLTSLLESLDFTIRSHLDEASAKRPFPSSSAVCKDVGVQSVQSKLDVSDCQETSGNEAFHTTASMNSSSDEVHAWHNNSESLDIDSSLLQLPPTIPDIVSTIPPQMDLPECECRLRAWHDTGTTTLNIWRQLNDLHQSLANIDLAAEDRESEDSVIRAVLYGWNSVSAARRALNTCRMLRSIDELSGVKYSPIDRLAILSLIRLMLVSQNSTRKAALPRWLQARPSQSLPHAAAIDLVFWPGIRERLVFLEHEYCRDSFWRSAFSNTKLKWPLELSGAYVQNSVTGDLHLSPCFRTYIRDLGNWTMSPEFLKQFPELHNDIKGY</sequence>
<protein>
    <recommendedName>
        <fullName evidence="4">BZIP transcription factor</fullName>
    </recommendedName>
</protein>
<proteinExistence type="predicted"/>
<dbReference type="EMBL" id="JAAOAK010000020">
    <property type="protein sequence ID" value="KAF5694469.1"/>
    <property type="molecule type" value="Genomic_DNA"/>
</dbReference>
<evidence type="ECO:0000256" key="1">
    <source>
        <dbReference type="SAM" id="MobiDB-lite"/>
    </source>
</evidence>
<evidence type="ECO:0008006" key="4">
    <source>
        <dbReference type="Google" id="ProtNLM"/>
    </source>
</evidence>
<dbReference type="CDD" id="cd14688">
    <property type="entry name" value="bZIP_YAP"/>
    <property type="match status" value="1"/>
</dbReference>
<dbReference type="PANTHER" id="PTHR37012">
    <property type="entry name" value="B-ZIP TRANSCRIPTION FACTOR (EUROFUNG)-RELATED"/>
    <property type="match status" value="1"/>
</dbReference>
<dbReference type="AlphaFoldDB" id="A0A8H6CW97"/>
<comment type="caution">
    <text evidence="2">The sequence shown here is derived from an EMBL/GenBank/DDBJ whole genome shotgun (WGS) entry which is preliminary data.</text>
</comment>
<organism evidence="2 3">
    <name type="scientific">Fusarium denticulatum</name>
    <dbReference type="NCBI Taxonomy" id="48507"/>
    <lineage>
        <taxon>Eukaryota</taxon>
        <taxon>Fungi</taxon>
        <taxon>Dikarya</taxon>
        <taxon>Ascomycota</taxon>
        <taxon>Pezizomycotina</taxon>
        <taxon>Sordariomycetes</taxon>
        <taxon>Hypocreomycetidae</taxon>
        <taxon>Hypocreales</taxon>
        <taxon>Nectriaceae</taxon>
        <taxon>Fusarium</taxon>
        <taxon>Fusarium fujikuroi species complex</taxon>
    </lineage>
</organism>
<accession>A0A8H6CW97</accession>